<dbReference type="InterPro" id="IPR000701">
    <property type="entry name" value="SuccDH_FuR_B_TM-su"/>
</dbReference>
<evidence type="ECO:0000313" key="14">
    <source>
        <dbReference type="EMBL" id="SCW70578.1"/>
    </source>
</evidence>
<feature type="binding site" description="axial binding residue" evidence="12">
    <location>
        <position position="86"/>
    </location>
    <ligand>
        <name>heme</name>
        <dbReference type="ChEBI" id="CHEBI:30413"/>
        <note>ligand shared with second transmembrane subunit</note>
    </ligand>
    <ligandPart>
        <name>Fe</name>
        <dbReference type="ChEBI" id="CHEBI:18248"/>
    </ligandPart>
</feature>
<accession>A0A1G4SND2</accession>
<evidence type="ECO:0000256" key="7">
    <source>
        <dbReference type="ARBA" id="ARBA00022723"/>
    </source>
</evidence>
<dbReference type="Proteomes" id="UP000199150">
    <property type="component" value="Unassembled WGS sequence"/>
</dbReference>
<feature type="transmembrane region" description="Helical" evidence="13">
    <location>
        <begin position="67"/>
        <end position="89"/>
    </location>
</feature>
<dbReference type="GO" id="GO:0009055">
    <property type="term" value="F:electron transfer activity"/>
    <property type="evidence" value="ECO:0007669"/>
    <property type="project" value="InterPro"/>
</dbReference>
<dbReference type="STRING" id="260084.SAMN02927928_2752"/>
<gene>
    <name evidence="14" type="ORF">SAMN02927928_2752</name>
</gene>
<sequence length="137" mass="14946">MSQTPPQTPPRPLSPHLQVWRWHITMFSSIMHRVTGSASVAGAILVAAWLVALAVGREHYTCFLTLASSPLGLLVWFGLSLAGFVHLTGGLRHLIWDTGAGFEPKKADQIALWTMILGVILTLAFWAVLFTTGKVTL</sequence>
<evidence type="ECO:0000256" key="10">
    <source>
        <dbReference type="ARBA" id="ARBA00023136"/>
    </source>
</evidence>
<keyword evidence="9 12" id="KW-0408">Iron</keyword>
<dbReference type="Gene3D" id="1.20.1300.10">
    <property type="entry name" value="Fumarate reductase/succinate dehydrogenase, transmembrane subunit"/>
    <property type="match status" value="1"/>
</dbReference>
<dbReference type="InterPro" id="IPR034804">
    <property type="entry name" value="SQR/QFR_C/D"/>
</dbReference>
<reference evidence="15" key="1">
    <citation type="submission" date="2016-10" db="EMBL/GenBank/DDBJ databases">
        <authorList>
            <person name="Varghese N."/>
            <person name="Submissions S."/>
        </authorList>
    </citation>
    <scope>NUCLEOTIDE SEQUENCE [LARGE SCALE GENOMIC DNA]</scope>
    <source>
        <strain evidence="15">CGMCC 1.3431</strain>
    </source>
</reference>
<evidence type="ECO:0000256" key="8">
    <source>
        <dbReference type="ARBA" id="ARBA00022989"/>
    </source>
</evidence>
<protein>
    <recommendedName>
        <fullName evidence="4">Succinate dehydrogenase cytochrome b556 subunit</fullName>
    </recommendedName>
</protein>
<evidence type="ECO:0000256" key="3">
    <source>
        <dbReference type="ARBA" id="ARBA00007244"/>
    </source>
</evidence>
<dbReference type="GO" id="GO:0046872">
    <property type="term" value="F:metal ion binding"/>
    <property type="evidence" value="ECO:0007669"/>
    <property type="project" value="UniProtKB-KW"/>
</dbReference>
<dbReference type="PANTHER" id="PTHR10978">
    <property type="entry name" value="SUCCINATE DEHYDROGENASE CYTOCHROME B560 SUBUNIT"/>
    <property type="match status" value="1"/>
</dbReference>
<evidence type="ECO:0000256" key="1">
    <source>
        <dbReference type="ARBA" id="ARBA00004050"/>
    </source>
</evidence>
<keyword evidence="8 13" id="KW-1133">Transmembrane helix</keyword>
<keyword evidence="6 13" id="KW-0812">Transmembrane</keyword>
<keyword evidence="15" id="KW-1185">Reference proteome</keyword>
<keyword evidence="7 12" id="KW-0479">Metal-binding</keyword>
<evidence type="ECO:0000313" key="15">
    <source>
        <dbReference type="Proteomes" id="UP000199150"/>
    </source>
</evidence>
<comment type="subunit">
    <text evidence="11">Part of an enzyme complex containing four subunits: a flavoprotein, an iron-sulfur protein, plus two membrane-anchoring proteins, SdhC and SdhD. The complex can form homotrimers.</text>
</comment>
<keyword evidence="5 12" id="KW-0349">Heme</keyword>
<dbReference type="GO" id="GO:0016020">
    <property type="term" value="C:membrane"/>
    <property type="evidence" value="ECO:0007669"/>
    <property type="project" value="UniProtKB-SubCell"/>
</dbReference>
<evidence type="ECO:0000256" key="9">
    <source>
        <dbReference type="ARBA" id="ARBA00023004"/>
    </source>
</evidence>
<dbReference type="PANTHER" id="PTHR10978:SF5">
    <property type="entry name" value="SUCCINATE DEHYDROGENASE CYTOCHROME B560 SUBUNIT, MITOCHONDRIAL"/>
    <property type="match status" value="1"/>
</dbReference>
<dbReference type="SUPFAM" id="SSF81343">
    <property type="entry name" value="Fumarate reductase respiratory complex transmembrane subunits"/>
    <property type="match status" value="1"/>
</dbReference>
<dbReference type="NCBIfam" id="TIGR02970">
    <property type="entry name" value="succ_dehyd_cytB"/>
    <property type="match status" value="1"/>
</dbReference>
<evidence type="ECO:0000256" key="2">
    <source>
        <dbReference type="ARBA" id="ARBA00004141"/>
    </source>
</evidence>
<dbReference type="PIRSF" id="PIRSF000178">
    <property type="entry name" value="SDH_cyt_b560"/>
    <property type="match status" value="1"/>
</dbReference>
<comment type="cofactor">
    <cofactor evidence="12">
        <name>heme</name>
        <dbReference type="ChEBI" id="CHEBI:30413"/>
    </cofactor>
    <text evidence="12">The heme is bound between the two transmembrane subunits.</text>
</comment>
<comment type="function">
    <text evidence="1">Membrane-anchoring subunit of succinate dehydrogenase (SDH).</text>
</comment>
<dbReference type="CDD" id="cd03499">
    <property type="entry name" value="SQR_TypeC_SdhC"/>
    <property type="match status" value="1"/>
</dbReference>
<dbReference type="Pfam" id="PF01127">
    <property type="entry name" value="Sdh_cyt"/>
    <property type="match status" value="1"/>
</dbReference>
<evidence type="ECO:0000256" key="4">
    <source>
        <dbReference type="ARBA" id="ARBA00020076"/>
    </source>
</evidence>
<dbReference type="PROSITE" id="PS01000">
    <property type="entry name" value="SDH_CYT_1"/>
    <property type="match status" value="1"/>
</dbReference>
<evidence type="ECO:0000256" key="6">
    <source>
        <dbReference type="ARBA" id="ARBA00022692"/>
    </source>
</evidence>
<feature type="transmembrane region" description="Helical" evidence="13">
    <location>
        <begin position="110"/>
        <end position="129"/>
    </location>
</feature>
<dbReference type="OrthoDB" id="9799441at2"/>
<dbReference type="EMBL" id="FMTS01000005">
    <property type="protein sequence ID" value="SCW70578.1"/>
    <property type="molecule type" value="Genomic_DNA"/>
</dbReference>
<feature type="transmembrane region" description="Helical" evidence="13">
    <location>
        <begin position="34"/>
        <end position="55"/>
    </location>
</feature>
<keyword evidence="10 13" id="KW-0472">Membrane</keyword>
<dbReference type="InterPro" id="IPR018495">
    <property type="entry name" value="Succ_DH_cyt_bsu_CS"/>
</dbReference>
<evidence type="ECO:0000256" key="5">
    <source>
        <dbReference type="ARBA" id="ARBA00022617"/>
    </source>
</evidence>
<dbReference type="GO" id="GO:0006099">
    <property type="term" value="P:tricarboxylic acid cycle"/>
    <property type="evidence" value="ECO:0007669"/>
    <property type="project" value="InterPro"/>
</dbReference>
<organism evidence="14 15">
    <name type="scientific">Asticcacaulis taihuensis</name>
    <dbReference type="NCBI Taxonomy" id="260084"/>
    <lineage>
        <taxon>Bacteria</taxon>
        <taxon>Pseudomonadati</taxon>
        <taxon>Pseudomonadota</taxon>
        <taxon>Alphaproteobacteria</taxon>
        <taxon>Caulobacterales</taxon>
        <taxon>Caulobacteraceae</taxon>
        <taxon>Asticcacaulis</taxon>
    </lineage>
</organism>
<dbReference type="PROSITE" id="PS01001">
    <property type="entry name" value="SDH_CYT_2"/>
    <property type="match status" value="1"/>
</dbReference>
<name>A0A1G4SND2_9CAUL</name>
<evidence type="ECO:0000256" key="12">
    <source>
        <dbReference type="PIRSR" id="PIRSR000178-1"/>
    </source>
</evidence>
<comment type="similarity">
    <text evidence="3">Belongs to the cytochrome b560 family.</text>
</comment>
<comment type="subcellular location">
    <subcellularLocation>
        <location evidence="2">Membrane</location>
        <topology evidence="2">Multi-pass membrane protein</topology>
    </subcellularLocation>
</comment>
<dbReference type="InterPro" id="IPR014314">
    <property type="entry name" value="Succ_DH_cytb556"/>
</dbReference>
<proteinExistence type="inferred from homology"/>
<dbReference type="AlphaFoldDB" id="A0A1G4SND2"/>
<evidence type="ECO:0000256" key="11">
    <source>
        <dbReference type="ARBA" id="ARBA00025912"/>
    </source>
</evidence>
<dbReference type="RefSeq" id="WP_090649069.1">
    <property type="nucleotide sequence ID" value="NZ_CBCRYE010000003.1"/>
</dbReference>
<evidence type="ECO:0000256" key="13">
    <source>
        <dbReference type="SAM" id="Phobius"/>
    </source>
</evidence>